<evidence type="ECO:0008006" key="4">
    <source>
        <dbReference type="Google" id="ProtNLM"/>
    </source>
</evidence>
<accession>A0A549T6A2</accession>
<dbReference type="PROSITE" id="PS51257">
    <property type="entry name" value="PROKAR_LIPOPROTEIN"/>
    <property type="match status" value="1"/>
</dbReference>
<gene>
    <name evidence="2" type="ORF">FM996_02630</name>
</gene>
<reference evidence="2 3" key="1">
    <citation type="submission" date="2019-07" db="EMBL/GenBank/DDBJ databases">
        <title>Ln-dependent methylotrophs.</title>
        <authorList>
            <person name="Tani A."/>
        </authorList>
    </citation>
    <scope>NUCLEOTIDE SEQUENCE [LARGE SCALE GENOMIC DNA]</scope>
    <source>
        <strain evidence="2 3">SM89A</strain>
    </source>
</reference>
<protein>
    <recommendedName>
        <fullName evidence="4">Porin</fullName>
    </recommendedName>
</protein>
<proteinExistence type="predicted"/>
<dbReference type="EMBL" id="VJMF01000012">
    <property type="protein sequence ID" value="TRL37407.1"/>
    <property type="molecule type" value="Genomic_DNA"/>
</dbReference>
<dbReference type="InterPro" id="IPR032638">
    <property type="entry name" value="Porin_5"/>
</dbReference>
<evidence type="ECO:0000313" key="3">
    <source>
        <dbReference type="Proteomes" id="UP000316781"/>
    </source>
</evidence>
<dbReference type="AlphaFoldDB" id="A0A549T6A2"/>
<dbReference type="RefSeq" id="WP_142861704.1">
    <property type="nucleotide sequence ID" value="NZ_VJMF01000012.1"/>
</dbReference>
<dbReference type="Proteomes" id="UP000316781">
    <property type="component" value="Unassembled WGS sequence"/>
</dbReference>
<evidence type="ECO:0000313" key="2">
    <source>
        <dbReference type="EMBL" id="TRL37407.1"/>
    </source>
</evidence>
<keyword evidence="1" id="KW-0732">Signal</keyword>
<feature type="signal peptide" evidence="1">
    <location>
        <begin position="1"/>
        <end position="30"/>
    </location>
</feature>
<feature type="chain" id="PRO_5022088689" description="Porin" evidence="1">
    <location>
        <begin position="31"/>
        <end position="615"/>
    </location>
</feature>
<dbReference type="Pfam" id="PF16930">
    <property type="entry name" value="Porin_5"/>
    <property type="match status" value="1"/>
</dbReference>
<evidence type="ECO:0000256" key="1">
    <source>
        <dbReference type="SAM" id="SignalP"/>
    </source>
</evidence>
<comment type="caution">
    <text evidence="2">The sequence shown here is derived from an EMBL/GenBank/DDBJ whole genome shotgun (WGS) entry which is preliminary data.</text>
</comment>
<name>A0A549T6A2_METSR</name>
<sequence length="615" mass="67692">MFERKSVARRRSLFLVAYIGAFACVAPVLAQDSGDEETKETKLPKVSRAKPISPNATVNLVNLLVKQGVLTEEQAKSLIEQAANEAYVQRQAAKDATVKAGEAAKVAAAAATAASPPGAKHVTYVPEVVKRQLREDIKKEVMAQAEKENWASPGKYPEWASRIRFYGDMRIRYRGIYYPSGNDQVNAVNFNAINAGSPYDVSNANAYYYPTYDVTQDRNQFRFRGRLGMLADLHEGFSTGLRFAGGENNSPVSQNQTFAYNGGNFSKYSLWIDRAFFKYQPIQEISLTAGRMDNPFWSPTDLVWYRDLGFDGFAAQARHEVVDGVTAFVSGGAFPTFNTDLNAGINLPSYDQGPPTKLPSHDKWLFAGQLGVAAKFEESYAFKVAAAYYDFSKVQGQLSSPCRVYSASDACNTDLTRPSFAQRGNTYMPLRSIIADTSNSGGTTGQYQYFGLAQQFRPVVASGEIDFGHFDPIHVVLDGEYVLNTAFDGRVRPDILANNLIGAFQISPNTWFPGHYVGGKYGYLASATVGHKDIRHLWDWNVFAGYKYLGSDAMVDAFVDSDFGLGGTNLKGYFVGANLGVGENVWLAMRWMSADNIAGVPYAVDVLHVDLNGKF</sequence>
<organism evidence="2 3">
    <name type="scientific">Methylosinus sporium</name>
    <dbReference type="NCBI Taxonomy" id="428"/>
    <lineage>
        <taxon>Bacteria</taxon>
        <taxon>Pseudomonadati</taxon>
        <taxon>Pseudomonadota</taxon>
        <taxon>Alphaproteobacteria</taxon>
        <taxon>Hyphomicrobiales</taxon>
        <taxon>Methylocystaceae</taxon>
        <taxon>Methylosinus</taxon>
    </lineage>
</organism>